<organism evidence="3 4">
    <name type="scientific">Discostella pseudostelligera</name>
    <dbReference type="NCBI Taxonomy" id="259834"/>
    <lineage>
        <taxon>Eukaryota</taxon>
        <taxon>Sar</taxon>
        <taxon>Stramenopiles</taxon>
        <taxon>Ochrophyta</taxon>
        <taxon>Bacillariophyta</taxon>
        <taxon>Coscinodiscophyceae</taxon>
        <taxon>Thalassiosirophycidae</taxon>
        <taxon>Stephanodiscales</taxon>
        <taxon>Stephanodiscaceae</taxon>
        <taxon>Discostella</taxon>
    </lineage>
</organism>
<dbReference type="InterPro" id="IPR010765">
    <property type="entry name" value="DUF1350"/>
</dbReference>
<evidence type="ECO:0000256" key="1">
    <source>
        <dbReference type="SAM" id="MobiDB-lite"/>
    </source>
</evidence>
<feature type="compositionally biased region" description="Basic and acidic residues" evidence="1">
    <location>
        <begin position="395"/>
        <end position="405"/>
    </location>
</feature>
<feature type="region of interest" description="Disordered" evidence="1">
    <location>
        <begin position="394"/>
        <end position="416"/>
    </location>
</feature>
<dbReference type="Proteomes" id="UP001530293">
    <property type="component" value="Unassembled WGS sequence"/>
</dbReference>
<proteinExistence type="predicted"/>
<reference evidence="3 4" key="1">
    <citation type="submission" date="2024-10" db="EMBL/GenBank/DDBJ databases">
        <title>Updated reference genomes for cyclostephanoid diatoms.</title>
        <authorList>
            <person name="Roberts W.R."/>
            <person name="Alverson A.J."/>
        </authorList>
    </citation>
    <scope>NUCLEOTIDE SEQUENCE [LARGE SCALE GENOMIC DNA]</scope>
    <source>
        <strain evidence="3 4">AJA232-27</strain>
    </source>
</reference>
<feature type="compositionally biased region" description="Low complexity" evidence="1">
    <location>
        <begin position="195"/>
        <end position="212"/>
    </location>
</feature>
<evidence type="ECO:0000313" key="4">
    <source>
        <dbReference type="Proteomes" id="UP001530293"/>
    </source>
</evidence>
<gene>
    <name evidence="3" type="ORF">ACHAWU_008317</name>
</gene>
<evidence type="ECO:0000313" key="3">
    <source>
        <dbReference type="EMBL" id="KAL3758563.1"/>
    </source>
</evidence>
<feature type="compositionally biased region" description="Basic and acidic residues" evidence="1">
    <location>
        <begin position="311"/>
        <end position="321"/>
    </location>
</feature>
<dbReference type="PANTHER" id="PTHR34127:SF1">
    <property type="entry name" value="OS04G0405600 PROTEIN"/>
    <property type="match status" value="1"/>
</dbReference>
<feature type="region of interest" description="Disordered" evidence="1">
    <location>
        <begin position="116"/>
        <end position="280"/>
    </location>
</feature>
<feature type="region of interest" description="Disordered" evidence="1">
    <location>
        <begin position="306"/>
        <end position="325"/>
    </location>
</feature>
<keyword evidence="2" id="KW-0732">Signal</keyword>
<dbReference type="PANTHER" id="PTHR34127">
    <property type="entry name" value="OS04G0405600 PROTEIN"/>
    <property type="match status" value="1"/>
</dbReference>
<name>A0ABD3M4A8_9STRA</name>
<accession>A0ABD3M4A8</accession>
<sequence>MMNPPNFHSLVLVLFAFAAFPSLSVWFDVSTLELGSSSSFFVVAFSLKPPVSPSLLSGMTLPSSRTIPTAPFALKDHRRRGYGSLFQLLSTNSQRDGDDSDSMQQLQRRFDEAMKRRDERLSRMADSPTFLRNESSTDDQPITASEIIGDEDGDEQVMPSIIGDAPGDDTKRNDDDSIGTTLREYTPIEKYDEYSSNNDSDSTTRSTRIRTNMNDDVRPSKFSVRSHSMKNDWQDDDDDDSKRQYSSPHSDASEEYGDGYSGYDDPYDDGDYYYQEDDERYSTQSDLASCEWETYRSTSILFPPLPPSLLTDRRNDNREPPTTRPDAIIHFVGGTFFGSYPRKFYGTLLEEIARKCNAVVVATPIPLVLPGRGLVNQVGNWIFDESSSVISGEDVYSRRGENERERRRKGAGNTAATNPLDHISLAKAIQKEFNNAYRDVILDEYCRDYESDTEIEDFMRNVPIVGIGHSLGARIQAVSCSHPHVSKRYLSMGKGNRFIRTGREGMIYLGFANWGASSSIPGVATLDQTVKRRKQTRVIEERDRRGGGGVGRREDVWDNRSRRRRKGMNGDDMRRQYDRYDRYDADDLDLADVFGDVLSSIAKGAKQIGEAITPQAEDLEFSPTPNELWDDLSAPDGCYSQNCQNNLIVQFEDDPIDQGSRLARLLSAYNNEIAERNSTSTAADNVHNDERVHEVKFARLSGGHLTPVTLHGGIASSIPRGIVSLLSSSYNFILDQLVDGRMEKSIKSQQKEVEDLVASVATYIQSLKGGN</sequence>
<dbReference type="EMBL" id="JALLBG020000228">
    <property type="protein sequence ID" value="KAL3758563.1"/>
    <property type="molecule type" value="Genomic_DNA"/>
</dbReference>
<dbReference type="AlphaFoldDB" id="A0ABD3M4A8"/>
<feature type="chain" id="PRO_5044769240" evidence="2">
    <location>
        <begin position="27"/>
        <end position="771"/>
    </location>
</feature>
<protein>
    <submittedName>
        <fullName evidence="3">Uncharacterized protein</fullName>
    </submittedName>
</protein>
<feature type="compositionally biased region" description="Acidic residues" evidence="1">
    <location>
        <begin position="265"/>
        <end position="279"/>
    </location>
</feature>
<feature type="compositionally biased region" description="Polar residues" evidence="1">
    <location>
        <begin position="130"/>
        <end position="143"/>
    </location>
</feature>
<keyword evidence="4" id="KW-1185">Reference proteome</keyword>
<evidence type="ECO:0000256" key="2">
    <source>
        <dbReference type="SAM" id="SignalP"/>
    </source>
</evidence>
<feature type="signal peptide" evidence="2">
    <location>
        <begin position="1"/>
        <end position="26"/>
    </location>
</feature>
<comment type="caution">
    <text evidence="3">The sequence shown here is derived from an EMBL/GenBank/DDBJ whole genome shotgun (WGS) entry which is preliminary data.</text>
</comment>